<keyword evidence="2" id="KW-1185">Reference proteome</keyword>
<organism evidence="1 2">
    <name type="scientific">Paradevosia tibetensis</name>
    <dbReference type="NCBI Taxonomy" id="1447062"/>
    <lineage>
        <taxon>Bacteria</taxon>
        <taxon>Pseudomonadati</taxon>
        <taxon>Pseudomonadota</taxon>
        <taxon>Alphaproteobacteria</taxon>
        <taxon>Hyphomicrobiales</taxon>
        <taxon>Devosiaceae</taxon>
        <taxon>Paradevosia</taxon>
    </lineage>
</organism>
<dbReference type="EMBL" id="CP041690">
    <property type="protein sequence ID" value="QEE20268.1"/>
    <property type="molecule type" value="Genomic_DNA"/>
</dbReference>
<reference evidence="1 2" key="1">
    <citation type="journal article" date="2015" name="Int. J. Syst. Evol. Microbiol.">
        <title>Youhaiella tibetensis gen. nov., sp. nov., isolated from subsurface sediment.</title>
        <authorList>
            <person name="Wang Y.X."/>
            <person name="Huang F.Q."/>
            <person name="Nogi Y."/>
            <person name="Pang S.J."/>
            <person name="Wang P.K."/>
            <person name="Lv J."/>
        </authorList>
    </citation>
    <scope>NUCLEOTIDE SEQUENCE [LARGE SCALE GENOMIC DNA]</scope>
    <source>
        <strain evidence="2">fig4</strain>
    </source>
</reference>
<dbReference type="InterPro" id="IPR050508">
    <property type="entry name" value="Methyltransf_Superfamily"/>
</dbReference>
<protein>
    <submittedName>
        <fullName evidence="1">Class I SAM-dependent methyltransferase</fullName>
    </submittedName>
</protein>
<dbReference type="PANTHER" id="PTHR42912">
    <property type="entry name" value="METHYLTRANSFERASE"/>
    <property type="match status" value="1"/>
</dbReference>
<dbReference type="Proteomes" id="UP000321062">
    <property type="component" value="Chromosome"/>
</dbReference>
<sequence length="264" mass="29080">MSSITATGRQYADSEKLAARARLNGKHTIAEMAWFPWVLQQLPLRLGDRVLDIGCGPGWFWQEMSDALPRNLDLVLADASAGMVSEAEERTRGLPVNSVTTRQADAMSMPFEDASFDVVLAMHMLYHVPDQAKAIAEMFRVLRPGGVLAVTTNGRENMRELYALTTVLGSPELDPSGVAFGFETAERLLGDQFGNVELRRYPSRLHVTDPEDVFMALTSYPPGDGADEQTLEAFRQRIDAAFEKGGGVLVSEKETGVFISTRPR</sequence>
<dbReference type="AlphaFoldDB" id="A0A5B9DP33"/>
<keyword evidence="1" id="KW-0489">Methyltransferase</keyword>
<evidence type="ECO:0000313" key="1">
    <source>
        <dbReference type="EMBL" id="QEE20268.1"/>
    </source>
</evidence>
<dbReference type="OrthoDB" id="9802097at2"/>
<evidence type="ECO:0000313" key="2">
    <source>
        <dbReference type="Proteomes" id="UP000321062"/>
    </source>
</evidence>
<gene>
    <name evidence="1" type="ORF">FNA67_08815</name>
</gene>
<dbReference type="RefSeq" id="WP_147655780.1">
    <property type="nucleotide sequence ID" value="NZ_BMFM01000001.1"/>
</dbReference>
<dbReference type="InterPro" id="IPR013216">
    <property type="entry name" value="Methyltransf_11"/>
</dbReference>
<dbReference type="GO" id="GO:0008757">
    <property type="term" value="F:S-adenosylmethionine-dependent methyltransferase activity"/>
    <property type="evidence" value="ECO:0007669"/>
    <property type="project" value="InterPro"/>
</dbReference>
<dbReference type="CDD" id="cd02440">
    <property type="entry name" value="AdoMet_MTases"/>
    <property type="match status" value="1"/>
</dbReference>
<dbReference type="KEGG" id="yti:FNA67_08815"/>
<proteinExistence type="predicted"/>
<dbReference type="Gene3D" id="3.40.50.150">
    <property type="entry name" value="Vaccinia Virus protein VP39"/>
    <property type="match status" value="1"/>
</dbReference>
<dbReference type="PANTHER" id="PTHR42912:SF80">
    <property type="entry name" value="METHYLTRANSFERASE DOMAIN-CONTAINING PROTEIN"/>
    <property type="match status" value="1"/>
</dbReference>
<dbReference type="Pfam" id="PF08241">
    <property type="entry name" value="Methyltransf_11"/>
    <property type="match status" value="1"/>
</dbReference>
<dbReference type="InterPro" id="IPR029063">
    <property type="entry name" value="SAM-dependent_MTases_sf"/>
</dbReference>
<keyword evidence="1" id="KW-0808">Transferase</keyword>
<dbReference type="GO" id="GO:0032259">
    <property type="term" value="P:methylation"/>
    <property type="evidence" value="ECO:0007669"/>
    <property type="project" value="UniProtKB-KW"/>
</dbReference>
<name>A0A5B9DP33_9HYPH</name>
<dbReference type="SUPFAM" id="SSF53335">
    <property type="entry name" value="S-adenosyl-L-methionine-dependent methyltransferases"/>
    <property type="match status" value="1"/>
</dbReference>
<accession>A0A5B9DP33</accession>